<dbReference type="GO" id="GO:0008360">
    <property type="term" value="P:regulation of cell shape"/>
    <property type="evidence" value="ECO:0007669"/>
    <property type="project" value="UniProtKB-UniRule"/>
</dbReference>
<dbReference type="OrthoDB" id="9783842at2"/>
<comment type="function">
    <text evidence="2">Required for morphogenesis under gluconeogenic growth conditions.</text>
</comment>
<organism evidence="3 4">
    <name type="scientific">Streptohalobacillus salinus</name>
    <dbReference type="NCBI Taxonomy" id="621096"/>
    <lineage>
        <taxon>Bacteria</taxon>
        <taxon>Bacillati</taxon>
        <taxon>Bacillota</taxon>
        <taxon>Bacilli</taxon>
        <taxon>Bacillales</taxon>
        <taxon>Bacillaceae</taxon>
        <taxon>Streptohalobacillus</taxon>
    </lineage>
</organism>
<dbReference type="GO" id="GO:0043743">
    <property type="term" value="F:LPPG:FO 2-phospho-L-lactate transferase activity"/>
    <property type="evidence" value="ECO:0007669"/>
    <property type="project" value="InterPro"/>
</dbReference>
<dbReference type="CDD" id="cd07187">
    <property type="entry name" value="YvcK_like"/>
    <property type="match status" value="1"/>
</dbReference>
<evidence type="ECO:0000256" key="1">
    <source>
        <dbReference type="ARBA" id="ARBA00022490"/>
    </source>
</evidence>
<dbReference type="PANTHER" id="PTHR30135:SF3">
    <property type="entry name" value="GLUCONEOGENESIS FACTOR-RELATED"/>
    <property type="match status" value="1"/>
</dbReference>
<evidence type="ECO:0000313" key="3">
    <source>
        <dbReference type="EMBL" id="PXW91468.1"/>
    </source>
</evidence>
<protein>
    <recommendedName>
        <fullName evidence="2">Gluconeogenesis factor</fullName>
    </recommendedName>
</protein>
<dbReference type="Gene3D" id="3.40.50.10680">
    <property type="entry name" value="CofD-like domains"/>
    <property type="match status" value="1"/>
</dbReference>
<dbReference type="RefSeq" id="WP_110251243.1">
    <property type="nucleotide sequence ID" value="NZ_QJJR01000005.1"/>
</dbReference>
<evidence type="ECO:0000256" key="2">
    <source>
        <dbReference type="HAMAP-Rule" id="MF_00973"/>
    </source>
</evidence>
<dbReference type="GO" id="GO:0005737">
    <property type="term" value="C:cytoplasm"/>
    <property type="evidence" value="ECO:0007669"/>
    <property type="project" value="UniProtKB-SubCell"/>
</dbReference>
<proteinExistence type="inferred from homology"/>
<name>A0A2V3WEF6_9BACI</name>
<accession>A0A2V3WEF6</accession>
<keyword evidence="1 2" id="KW-0963">Cytoplasm</keyword>
<dbReference type="InterPro" id="IPR038136">
    <property type="entry name" value="CofD-like_dom_sf"/>
</dbReference>
<dbReference type="EMBL" id="QJJR01000005">
    <property type="protein sequence ID" value="PXW91468.1"/>
    <property type="molecule type" value="Genomic_DNA"/>
</dbReference>
<dbReference type="PANTHER" id="PTHR30135">
    <property type="entry name" value="UNCHARACTERIZED PROTEIN YVCK-RELATED"/>
    <property type="match status" value="1"/>
</dbReference>
<reference evidence="3 4" key="1">
    <citation type="submission" date="2018-05" db="EMBL/GenBank/DDBJ databases">
        <title>Genomic Encyclopedia of Type Strains, Phase IV (KMG-IV): sequencing the most valuable type-strain genomes for metagenomic binning, comparative biology and taxonomic classification.</title>
        <authorList>
            <person name="Goeker M."/>
        </authorList>
    </citation>
    <scope>NUCLEOTIDE SEQUENCE [LARGE SCALE GENOMIC DNA]</scope>
    <source>
        <strain evidence="3 4">DSM 22440</strain>
    </source>
</reference>
<dbReference type="NCBIfam" id="TIGR01826">
    <property type="entry name" value="CofD_related"/>
    <property type="match status" value="1"/>
</dbReference>
<comment type="caution">
    <text evidence="3">The sequence shown here is derived from an EMBL/GenBank/DDBJ whole genome shotgun (WGS) entry which is preliminary data.</text>
</comment>
<dbReference type="InterPro" id="IPR002882">
    <property type="entry name" value="CofD"/>
</dbReference>
<dbReference type="Pfam" id="PF01933">
    <property type="entry name" value="CofD"/>
    <property type="match status" value="1"/>
</dbReference>
<dbReference type="Proteomes" id="UP000247922">
    <property type="component" value="Unassembled WGS sequence"/>
</dbReference>
<gene>
    <name evidence="3" type="ORF">DES38_10589</name>
</gene>
<dbReference type="AlphaFoldDB" id="A0A2V3WEF6"/>
<keyword evidence="4" id="KW-1185">Reference proteome</keyword>
<comment type="subcellular location">
    <subcellularLocation>
        <location evidence="2">Cytoplasm</location>
    </subcellularLocation>
</comment>
<comment type="similarity">
    <text evidence="2">Belongs to the gluconeogenesis factor family.</text>
</comment>
<dbReference type="SUPFAM" id="SSF142338">
    <property type="entry name" value="CofD-like"/>
    <property type="match status" value="1"/>
</dbReference>
<evidence type="ECO:0000313" key="4">
    <source>
        <dbReference type="Proteomes" id="UP000247922"/>
    </source>
</evidence>
<dbReference type="HAMAP" id="MF_00973">
    <property type="entry name" value="Gluconeogen_factor"/>
    <property type="match status" value="1"/>
</dbReference>
<dbReference type="InterPro" id="IPR010119">
    <property type="entry name" value="Gluconeogen_factor"/>
</dbReference>
<sequence>MIEEERKKVTVLGGGTGMPVVLRGLKRYPVDLSAIVTVADDGGSSGRLRHEMSIPAPGDIRNVIAALSEVEPMMEALLQHRFVNGHGLSGHSMGNLILAAMTSITGDFYSGIKEIAKVFNVRGNIYPVANQNLHLHAEMMDGEIIYGESNIPKAQKPIRRVFVEPKSAEPLSEAIDAILEADLIVISPGSLYTSTLPNLIMPQIAEALRQTKADVVYVCNVMTQNGETDKFTAFDHARVILEHVGIGVIDTIMVHDSDITKDVLARYLEEQAQPVVYDKERLKTLSLEIIEADIVNDEHHVLRHDKDKVAAILCQLINVEAAEIER</sequence>